<dbReference type="EMBL" id="BQNB010018302">
    <property type="protein sequence ID" value="GJT72904.1"/>
    <property type="molecule type" value="Genomic_DNA"/>
</dbReference>
<evidence type="ECO:0000313" key="3">
    <source>
        <dbReference type="Proteomes" id="UP001151760"/>
    </source>
</evidence>
<gene>
    <name evidence="2" type="ORF">Tco_1032190</name>
</gene>
<comment type="caution">
    <text evidence="2">The sequence shown here is derived from an EMBL/GenBank/DDBJ whole genome shotgun (WGS) entry which is preliminary data.</text>
</comment>
<feature type="coiled-coil region" evidence="1">
    <location>
        <begin position="17"/>
        <end position="83"/>
    </location>
</feature>
<proteinExistence type="predicted"/>
<accession>A0ABQ5GCU2</accession>
<dbReference type="Proteomes" id="UP001151760">
    <property type="component" value="Unassembled WGS sequence"/>
</dbReference>
<evidence type="ECO:0000313" key="2">
    <source>
        <dbReference type="EMBL" id="GJT72904.1"/>
    </source>
</evidence>
<protein>
    <submittedName>
        <fullName evidence="2">Uncharacterized protein</fullName>
    </submittedName>
</protein>
<reference evidence="2" key="1">
    <citation type="journal article" date="2022" name="Int. J. Mol. Sci.">
        <title>Draft Genome of Tanacetum Coccineum: Genomic Comparison of Closely Related Tanacetum-Family Plants.</title>
        <authorList>
            <person name="Yamashiro T."/>
            <person name="Shiraishi A."/>
            <person name="Nakayama K."/>
            <person name="Satake H."/>
        </authorList>
    </citation>
    <scope>NUCLEOTIDE SEQUENCE</scope>
</reference>
<organism evidence="2 3">
    <name type="scientific">Tanacetum coccineum</name>
    <dbReference type="NCBI Taxonomy" id="301880"/>
    <lineage>
        <taxon>Eukaryota</taxon>
        <taxon>Viridiplantae</taxon>
        <taxon>Streptophyta</taxon>
        <taxon>Embryophyta</taxon>
        <taxon>Tracheophyta</taxon>
        <taxon>Spermatophyta</taxon>
        <taxon>Magnoliopsida</taxon>
        <taxon>eudicotyledons</taxon>
        <taxon>Gunneridae</taxon>
        <taxon>Pentapetalae</taxon>
        <taxon>asterids</taxon>
        <taxon>campanulids</taxon>
        <taxon>Asterales</taxon>
        <taxon>Asteraceae</taxon>
        <taxon>Asteroideae</taxon>
        <taxon>Anthemideae</taxon>
        <taxon>Anthemidinae</taxon>
        <taxon>Tanacetum</taxon>
    </lineage>
</organism>
<evidence type="ECO:0000256" key="1">
    <source>
        <dbReference type="SAM" id="Coils"/>
    </source>
</evidence>
<keyword evidence="1" id="KW-0175">Coiled coil</keyword>
<sequence length="86" mass="10129">MIKEKFTKQVQEMLNVFELMESEVDETSKKHEILQNKIDHLLEATLANEVRNCVVHSVEQIENEKLREEIEKISNDSKDFQATLLK</sequence>
<reference evidence="2" key="2">
    <citation type="submission" date="2022-01" db="EMBL/GenBank/DDBJ databases">
        <authorList>
            <person name="Yamashiro T."/>
            <person name="Shiraishi A."/>
            <person name="Satake H."/>
            <person name="Nakayama K."/>
        </authorList>
    </citation>
    <scope>NUCLEOTIDE SEQUENCE</scope>
</reference>
<name>A0ABQ5GCU2_9ASTR</name>
<keyword evidence="3" id="KW-1185">Reference proteome</keyword>